<dbReference type="NCBIfam" id="TIGR01484">
    <property type="entry name" value="HAD-SF-IIB"/>
    <property type="match status" value="1"/>
</dbReference>
<dbReference type="AlphaFoldDB" id="A0A6H1P0J1"/>
<evidence type="ECO:0000313" key="2">
    <source>
        <dbReference type="Proteomes" id="UP000501868"/>
    </source>
</evidence>
<dbReference type="CDD" id="cd07516">
    <property type="entry name" value="HAD_Pase"/>
    <property type="match status" value="1"/>
</dbReference>
<dbReference type="Gene3D" id="3.40.50.1000">
    <property type="entry name" value="HAD superfamily/HAD-like"/>
    <property type="match status" value="1"/>
</dbReference>
<dbReference type="InterPro" id="IPR006379">
    <property type="entry name" value="HAD-SF_hydro_IIB"/>
</dbReference>
<dbReference type="SUPFAM" id="SSF56784">
    <property type="entry name" value="HAD-like"/>
    <property type="match status" value="1"/>
</dbReference>
<dbReference type="EMBL" id="CP051128">
    <property type="protein sequence ID" value="QIZ07028.1"/>
    <property type="molecule type" value="Genomic_DNA"/>
</dbReference>
<name>A0A6H1P0J1_PRIMG</name>
<evidence type="ECO:0000313" key="1">
    <source>
        <dbReference type="EMBL" id="QIZ07028.1"/>
    </source>
</evidence>
<proteinExistence type="predicted"/>
<dbReference type="Gene3D" id="3.30.1240.10">
    <property type="match status" value="1"/>
</dbReference>
<reference evidence="1 2" key="1">
    <citation type="submission" date="2020-04" db="EMBL/GenBank/DDBJ databases">
        <title>Genome-Wide Identification of 5-Methylcytosine Sites in Bacterial Genomes By High-Throughput Sequencing of MspJI Restriction Fragments.</title>
        <authorList>
            <person name="Wu V."/>
        </authorList>
    </citation>
    <scope>NUCLEOTIDE SEQUENCE [LARGE SCALE GENOMIC DNA]</scope>
    <source>
        <strain evidence="1 2">S2</strain>
    </source>
</reference>
<dbReference type="NCBIfam" id="TIGR00099">
    <property type="entry name" value="Cof-subfamily"/>
    <property type="match status" value="1"/>
</dbReference>
<gene>
    <name evidence="1" type="ORF">HFZ78_10210</name>
</gene>
<dbReference type="GO" id="GO:0000287">
    <property type="term" value="F:magnesium ion binding"/>
    <property type="evidence" value="ECO:0007669"/>
    <property type="project" value="TreeGrafter"/>
</dbReference>
<dbReference type="Proteomes" id="UP000501868">
    <property type="component" value="Chromosome"/>
</dbReference>
<dbReference type="PANTHER" id="PTHR10000:SF50">
    <property type="entry name" value="STRESS RESPONSE PROTEIN YHAX"/>
    <property type="match status" value="1"/>
</dbReference>
<dbReference type="GO" id="GO:0005829">
    <property type="term" value="C:cytosol"/>
    <property type="evidence" value="ECO:0007669"/>
    <property type="project" value="TreeGrafter"/>
</dbReference>
<protein>
    <submittedName>
        <fullName evidence="1">HAD family phosphatase</fullName>
    </submittedName>
</protein>
<dbReference type="GO" id="GO:0016791">
    <property type="term" value="F:phosphatase activity"/>
    <property type="evidence" value="ECO:0007669"/>
    <property type="project" value="TreeGrafter"/>
</dbReference>
<dbReference type="InterPro" id="IPR023214">
    <property type="entry name" value="HAD_sf"/>
</dbReference>
<dbReference type="Pfam" id="PF08282">
    <property type="entry name" value="Hydrolase_3"/>
    <property type="match status" value="1"/>
</dbReference>
<dbReference type="InterPro" id="IPR036412">
    <property type="entry name" value="HAD-like_sf"/>
</dbReference>
<dbReference type="PANTHER" id="PTHR10000">
    <property type="entry name" value="PHOSPHOSERINE PHOSPHATASE"/>
    <property type="match status" value="1"/>
</dbReference>
<accession>A0A6H1P0J1</accession>
<sequence>MIYRLLALNIDGTLLQTNGKIHKSTKEAIEYVQQKGIYVTLVTSRSFPSTRKVAKALKIKSPLITHQGAFIASSEDKPIYVKRINEEITYDTVSFLEALPCQIRLVHEQFSLANKLKLNNNLLAKTVFTSGDPVFYSQQFVSSLSEYLHDQPVSPPKIEVYFEEESDLQDAKKALRKMFTEIELIELDSLRLDIVPVGVSKLSGLSYLASQLGIHRKEMVYIGDGLDDIPLLEAVGLGVSMWNADFEVKRASDWVTRSENEHGVAYMVKEHFRKQQPIEFLRRMNIIKK</sequence>
<reference evidence="1 2" key="2">
    <citation type="submission" date="2020-04" db="EMBL/GenBank/DDBJ databases">
        <authorList>
            <person name="Fomenkov A."/>
            <person name="Anton B.P."/>
            <person name="Roberts R.J."/>
        </authorList>
    </citation>
    <scope>NUCLEOTIDE SEQUENCE [LARGE SCALE GENOMIC DNA]</scope>
    <source>
        <strain evidence="1 2">S2</strain>
    </source>
</reference>
<dbReference type="InterPro" id="IPR000150">
    <property type="entry name" value="Cof"/>
</dbReference>
<organism evidence="1 2">
    <name type="scientific">Priestia megaterium</name>
    <name type="common">Bacillus megaterium</name>
    <dbReference type="NCBI Taxonomy" id="1404"/>
    <lineage>
        <taxon>Bacteria</taxon>
        <taxon>Bacillati</taxon>
        <taxon>Bacillota</taxon>
        <taxon>Bacilli</taxon>
        <taxon>Bacillales</taxon>
        <taxon>Bacillaceae</taxon>
        <taxon>Priestia</taxon>
    </lineage>
</organism>